<keyword evidence="3" id="KW-0378">Hydrolase</keyword>
<evidence type="ECO:0000313" key="7">
    <source>
        <dbReference type="EMBL" id="AXG98490.1"/>
    </source>
</evidence>
<feature type="region of interest" description="Disordered" evidence="5">
    <location>
        <begin position="1"/>
        <end position="35"/>
    </location>
</feature>
<evidence type="ECO:0000256" key="3">
    <source>
        <dbReference type="ARBA" id="ARBA00022801"/>
    </source>
</evidence>
<evidence type="ECO:0000256" key="1">
    <source>
        <dbReference type="ARBA" id="ARBA00007074"/>
    </source>
</evidence>
<dbReference type="Gene3D" id="3.90.1720.10">
    <property type="entry name" value="endopeptidase domain like (from Nostoc punctiforme)"/>
    <property type="match status" value="1"/>
</dbReference>
<dbReference type="Gene3D" id="2.30.30.40">
    <property type="entry name" value="SH3 Domains"/>
    <property type="match status" value="1"/>
</dbReference>
<dbReference type="EMBL" id="CP031158">
    <property type="protein sequence ID" value="AXG98490.1"/>
    <property type="molecule type" value="Genomic_DNA"/>
</dbReference>
<dbReference type="Pfam" id="PF00877">
    <property type="entry name" value="NLPC_P60"/>
    <property type="match status" value="1"/>
</dbReference>
<dbReference type="RefSeq" id="WP_114671496.1">
    <property type="nucleotide sequence ID" value="NZ_CP031158.1"/>
</dbReference>
<dbReference type="Proteomes" id="UP000253744">
    <property type="component" value="Chromosome"/>
</dbReference>
<evidence type="ECO:0000313" key="8">
    <source>
        <dbReference type="Proteomes" id="UP000253744"/>
    </source>
</evidence>
<dbReference type="Pfam" id="PF18348">
    <property type="entry name" value="SH3_16"/>
    <property type="match status" value="1"/>
</dbReference>
<name>A0A345IFL8_9DEIO</name>
<keyword evidence="2" id="KW-0645">Protease</keyword>
<dbReference type="InterPro" id="IPR000064">
    <property type="entry name" value="NLP_P60_dom"/>
</dbReference>
<evidence type="ECO:0000256" key="5">
    <source>
        <dbReference type="SAM" id="MobiDB-lite"/>
    </source>
</evidence>
<organism evidence="7 8">
    <name type="scientific">Deinococcus wulumuqiensis</name>
    <dbReference type="NCBI Taxonomy" id="980427"/>
    <lineage>
        <taxon>Bacteria</taxon>
        <taxon>Thermotogati</taxon>
        <taxon>Deinococcota</taxon>
        <taxon>Deinococci</taxon>
        <taxon>Deinococcales</taxon>
        <taxon>Deinococcaceae</taxon>
        <taxon>Deinococcus</taxon>
    </lineage>
</organism>
<keyword evidence="4" id="KW-0788">Thiol protease</keyword>
<dbReference type="SUPFAM" id="SSF54001">
    <property type="entry name" value="Cysteine proteinases"/>
    <property type="match status" value="1"/>
</dbReference>
<dbReference type="AlphaFoldDB" id="A0A345IFL8"/>
<dbReference type="GO" id="GO:0008234">
    <property type="term" value="F:cysteine-type peptidase activity"/>
    <property type="evidence" value="ECO:0007669"/>
    <property type="project" value="UniProtKB-KW"/>
</dbReference>
<reference evidence="7 8" key="1">
    <citation type="submission" date="2018-07" db="EMBL/GenBank/DDBJ databases">
        <title>Complete Genome and Methylome Analysis of Deinococcus wulumuqiensis NEB 479.</title>
        <authorList>
            <person name="Fomenkov A."/>
            <person name="Luyten Y."/>
            <person name="Vincze T."/>
            <person name="Anton B.P."/>
            <person name="Clark T."/>
            <person name="Roberts R.J."/>
            <person name="Morgan R.D."/>
        </authorList>
    </citation>
    <scope>NUCLEOTIDE SEQUENCE [LARGE SCALE GENOMIC DNA]</scope>
    <source>
        <strain evidence="7 8">NEB 479</strain>
    </source>
</reference>
<dbReference type="PANTHER" id="PTHR47359:SF3">
    <property type="entry name" value="NLP_P60 DOMAIN-CONTAINING PROTEIN-RELATED"/>
    <property type="match status" value="1"/>
</dbReference>
<dbReference type="PANTHER" id="PTHR47359">
    <property type="entry name" value="PEPTIDOGLYCAN DL-ENDOPEPTIDASE CWLO"/>
    <property type="match status" value="1"/>
</dbReference>
<dbReference type="STRING" id="1288484.GCA_000348665_00190"/>
<evidence type="ECO:0000256" key="2">
    <source>
        <dbReference type="ARBA" id="ARBA00022670"/>
    </source>
</evidence>
<dbReference type="InterPro" id="IPR051794">
    <property type="entry name" value="PG_Endopeptidase_C40"/>
</dbReference>
<dbReference type="InterPro" id="IPR041382">
    <property type="entry name" value="SH3_16"/>
</dbReference>
<gene>
    <name evidence="7" type="ORF">DVJ83_04130</name>
</gene>
<dbReference type="GO" id="GO:0006508">
    <property type="term" value="P:proteolysis"/>
    <property type="evidence" value="ECO:0007669"/>
    <property type="project" value="UniProtKB-KW"/>
</dbReference>
<dbReference type="PROSITE" id="PS51935">
    <property type="entry name" value="NLPC_P60"/>
    <property type="match status" value="1"/>
</dbReference>
<feature type="compositionally biased region" description="Basic and acidic residues" evidence="5">
    <location>
        <begin position="7"/>
        <end position="17"/>
    </location>
</feature>
<dbReference type="KEGG" id="dwu:DVJ83_04130"/>
<feature type="domain" description="NlpC/P60" evidence="6">
    <location>
        <begin position="161"/>
        <end position="276"/>
    </location>
</feature>
<proteinExistence type="inferred from homology"/>
<dbReference type="InterPro" id="IPR038765">
    <property type="entry name" value="Papain-like_cys_pep_sf"/>
</dbReference>
<protein>
    <submittedName>
        <fullName evidence="7">Peptidase</fullName>
    </submittedName>
</protein>
<evidence type="ECO:0000259" key="6">
    <source>
        <dbReference type="PROSITE" id="PS51935"/>
    </source>
</evidence>
<sequence length="284" mass="30247">MTADPRLFAHDPQRRWSEAPAPAGWHELRPSPARARSRTALRSAPEPLAAQVTEALPGEALERLADEGEWTWVRTVHDGYLGWARAVDVGAGWTPDLEVEALRAHAYAAPRVSAPIVAELCRGARLAAGAGEVITEEHRRWQPVTLPGGQAGWVQAVVLSPLAVPDPASFALTLLGAPYVWGGRSAWGLDCSGLTQLAYAACGLSLPRDADQQHAALSTVDVPRRGDLAFFPGHVGLMLDGRQMVHANATAMAVSVDTLGEGEYGGRLLASLRGYGRWPGPGAR</sequence>
<accession>A0A345IFL8</accession>
<evidence type="ECO:0000256" key="4">
    <source>
        <dbReference type="ARBA" id="ARBA00022807"/>
    </source>
</evidence>
<comment type="similarity">
    <text evidence="1">Belongs to the peptidase C40 family.</text>
</comment>